<dbReference type="Gene3D" id="1.20.870.10">
    <property type="entry name" value="Son of sevenless (SoS) protein Chain: S domain 1"/>
    <property type="match status" value="2"/>
</dbReference>
<dbReference type="Proteomes" id="UP000515146">
    <property type="component" value="Unplaced"/>
</dbReference>
<dbReference type="CDD" id="cd00155">
    <property type="entry name" value="RasGEF"/>
    <property type="match status" value="1"/>
</dbReference>
<dbReference type="SMART" id="SM00147">
    <property type="entry name" value="RasGEF"/>
    <property type="match status" value="1"/>
</dbReference>
<dbReference type="CDD" id="cd06224">
    <property type="entry name" value="REM"/>
    <property type="match status" value="1"/>
</dbReference>
<dbReference type="SUPFAM" id="SSF48366">
    <property type="entry name" value="Ras GEF"/>
    <property type="match status" value="1"/>
</dbReference>
<dbReference type="Pfam" id="PF00621">
    <property type="entry name" value="RhoGEF"/>
    <property type="match status" value="1"/>
</dbReference>
<reference evidence="2" key="1">
    <citation type="submission" date="2025-08" db="UniProtKB">
        <authorList>
            <consortium name="RefSeq"/>
        </authorList>
    </citation>
    <scope>IDENTIFICATION</scope>
    <source>
        <strain evidence="2">Airmid</strain>
    </source>
</reference>
<dbReference type="SMART" id="SM00229">
    <property type="entry name" value="RasGEFN"/>
    <property type="match status" value="1"/>
</dbReference>
<organism evidence="1 2">
    <name type="scientific">Dermatophagoides pteronyssinus</name>
    <name type="common">European house dust mite</name>
    <dbReference type="NCBI Taxonomy" id="6956"/>
    <lineage>
        <taxon>Eukaryota</taxon>
        <taxon>Metazoa</taxon>
        <taxon>Ecdysozoa</taxon>
        <taxon>Arthropoda</taxon>
        <taxon>Chelicerata</taxon>
        <taxon>Arachnida</taxon>
        <taxon>Acari</taxon>
        <taxon>Acariformes</taxon>
        <taxon>Sarcoptiformes</taxon>
        <taxon>Astigmata</taxon>
        <taxon>Psoroptidia</taxon>
        <taxon>Analgoidea</taxon>
        <taxon>Pyroglyphidae</taxon>
        <taxon>Dermatophagoidinae</taxon>
        <taxon>Dermatophagoides</taxon>
    </lineage>
</organism>
<dbReference type="RefSeq" id="XP_027200016.1">
    <property type="nucleotide sequence ID" value="XM_027344215.1"/>
</dbReference>
<evidence type="ECO:0000313" key="2">
    <source>
        <dbReference type="RefSeq" id="XP_027200016.1"/>
    </source>
</evidence>
<dbReference type="SMART" id="SM00233">
    <property type="entry name" value="PH"/>
    <property type="match status" value="1"/>
</dbReference>
<dbReference type="InterPro" id="IPR011993">
    <property type="entry name" value="PH-like_dom_sf"/>
</dbReference>
<dbReference type="PROSITE" id="PS50212">
    <property type="entry name" value="RASGEF_NTER"/>
    <property type="match status" value="1"/>
</dbReference>
<dbReference type="KEGG" id="dpte:113794124"/>
<dbReference type="InterPro" id="IPR001849">
    <property type="entry name" value="PH_domain"/>
</dbReference>
<dbReference type="InterPro" id="IPR036964">
    <property type="entry name" value="RASGEF_cat_dom_sf"/>
</dbReference>
<dbReference type="OrthoDB" id="546434at2759"/>
<dbReference type="FunCoup" id="A0A6P6Y4R5">
    <property type="interactions" value="1023"/>
</dbReference>
<dbReference type="GO" id="GO:0046982">
    <property type="term" value="F:protein heterodimerization activity"/>
    <property type="evidence" value="ECO:0007669"/>
    <property type="project" value="InterPro"/>
</dbReference>
<dbReference type="GO" id="GO:0007265">
    <property type="term" value="P:Ras protein signal transduction"/>
    <property type="evidence" value="ECO:0007669"/>
    <property type="project" value="TreeGrafter"/>
</dbReference>
<dbReference type="Gene3D" id="1.20.900.10">
    <property type="entry name" value="Dbl homology (DH) domain"/>
    <property type="match status" value="1"/>
</dbReference>
<dbReference type="SMART" id="SM00325">
    <property type="entry name" value="RhoGEF"/>
    <property type="match status" value="1"/>
</dbReference>
<protein>
    <submittedName>
        <fullName evidence="2">Son of sevenless homolog 1-like</fullName>
    </submittedName>
</protein>
<gene>
    <name evidence="2" type="primary">LOC113794124</name>
</gene>
<proteinExistence type="predicted"/>
<dbReference type="InterPro" id="IPR000219">
    <property type="entry name" value="DH_dom"/>
</dbReference>
<dbReference type="Pfam" id="PF00618">
    <property type="entry name" value="RasGEF_N"/>
    <property type="match status" value="1"/>
</dbReference>
<dbReference type="InterPro" id="IPR009072">
    <property type="entry name" value="Histone-fold"/>
</dbReference>
<dbReference type="SUPFAM" id="SSF47113">
    <property type="entry name" value="Histone-fold"/>
    <property type="match status" value="1"/>
</dbReference>
<dbReference type="Gene3D" id="1.10.840.10">
    <property type="entry name" value="Ras guanine-nucleotide exchange factors catalytic domain"/>
    <property type="match status" value="1"/>
</dbReference>
<dbReference type="PROSITE" id="PS50009">
    <property type="entry name" value="RASGEF_CAT"/>
    <property type="match status" value="1"/>
</dbReference>
<dbReference type="InParanoid" id="A0A6P6Y4R5"/>
<dbReference type="Gene3D" id="2.30.29.30">
    <property type="entry name" value="Pleckstrin-homology domain (PH domain)/Phosphotyrosine-binding domain (PTB)"/>
    <property type="match status" value="1"/>
</dbReference>
<dbReference type="SUPFAM" id="SSF50729">
    <property type="entry name" value="PH domain-like"/>
    <property type="match status" value="1"/>
</dbReference>
<dbReference type="GO" id="GO:0005886">
    <property type="term" value="C:plasma membrane"/>
    <property type="evidence" value="ECO:0007669"/>
    <property type="project" value="TreeGrafter"/>
</dbReference>
<dbReference type="Gene3D" id="6.10.250.3060">
    <property type="match status" value="1"/>
</dbReference>
<dbReference type="InterPro" id="IPR023578">
    <property type="entry name" value="Ras_GEF_dom_sf"/>
</dbReference>
<dbReference type="CDD" id="cd22915">
    <property type="entry name" value="HFD_SOS1_rpt2"/>
    <property type="match status" value="1"/>
</dbReference>
<dbReference type="PROSITE" id="PS50010">
    <property type="entry name" value="DH_2"/>
    <property type="match status" value="1"/>
</dbReference>
<evidence type="ECO:0000313" key="1">
    <source>
        <dbReference type="Proteomes" id="UP000515146"/>
    </source>
</evidence>
<name>A0A6P6Y4R5_DERPT</name>
<dbReference type="Pfam" id="PF22697">
    <property type="entry name" value="SOS1_NGEF_PH"/>
    <property type="match status" value="1"/>
</dbReference>
<dbReference type="InterPro" id="IPR001895">
    <property type="entry name" value="RASGEF_cat_dom"/>
</dbReference>
<dbReference type="PROSITE" id="PS50003">
    <property type="entry name" value="PH_DOMAIN"/>
    <property type="match status" value="1"/>
</dbReference>
<dbReference type="Pfam" id="PF00617">
    <property type="entry name" value="RasGEF"/>
    <property type="match status" value="1"/>
</dbReference>
<dbReference type="GeneID" id="113794124"/>
<dbReference type="OMA" id="KNTHRED"/>
<dbReference type="GO" id="GO:0005085">
    <property type="term" value="F:guanyl-nucleotide exchange factor activity"/>
    <property type="evidence" value="ECO:0007669"/>
    <property type="project" value="UniProtKB-KW"/>
</dbReference>
<dbReference type="SUPFAM" id="SSF48065">
    <property type="entry name" value="DBL homology domain (DH-domain)"/>
    <property type="match status" value="1"/>
</dbReference>
<dbReference type="InterPro" id="IPR008937">
    <property type="entry name" value="Ras-like_GEF"/>
</dbReference>
<dbReference type="InterPro" id="IPR035899">
    <property type="entry name" value="DBL_dom_sf"/>
</dbReference>
<dbReference type="InterPro" id="IPR000651">
    <property type="entry name" value="Ras-like_Gua-exchang_fac_N"/>
</dbReference>
<dbReference type="PANTHER" id="PTHR23113:SF363">
    <property type="entry name" value="PROTEIN SON OF SEVENLESS"/>
    <property type="match status" value="1"/>
</dbReference>
<dbReference type="PANTHER" id="PTHR23113">
    <property type="entry name" value="GUANINE NUCLEOTIDE EXCHANGE FACTOR"/>
    <property type="match status" value="1"/>
</dbReference>
<dbReference type="InterPro" id="IPR055251">
    <property type="entry name" value="SOS1_NGEF_PH"/>
</dbReference>
<sequence length="1688" mass="191431">MYTMGRDNFEGYDFKSEENLRKWRGFFIPTLLQIQKITHPTLIVKEDGLQYVESLLLKLLGAIISTNGTVNAGSSSMMTLHTISDFEDRIRRLIPDPLKTNSLKKAKEILSALRNSKKSKANIIFHGNADRSPLKTPVDKFHHMLQKDVLGHKTDIHVSQYLLAVLEFIATDILQLAGHYVRNMIHTEITSQDIHATMCADKVLMEIFYNDEEEDEGPPLSANCYYSQSFFDADFGDNGEYGNVGNHTITYPEAVHEFIQEERQFIRELSLIIKVFRDPMTTVLSEDDLQRIFVNIDDIYEFAVKFLSLLEDAVEVADEDDCPAIGSCFIEIAEDEEMDVFHKYAQNVMNFSFRDHLYYVLSQHSLQSRISEIFSSRYNAAANGMMAAIKYVLPRLLLLPVYHCFSYFKAIEKLRELTPLVTDRENYEQADSSLQSLRNVLEKEKKLNKFGDGYFLRLYGRTHRATALSKMKEIQSSIDNWNGKDIWQSCNEFIREGLLYKVSNPGKAIGHLSNRVFPTERRAFLFDSLLVLCKHCNKRMVPGRGDNSHLEWRFKERFFIRNIEIIERDEPYVRSNFLPFSNHFNNHSDNQSSILEQSSSLSSSVSNISNHITSDNSNTIHAFEISQTNQNQSIVLMAKTVEEKDSWMSQLILLNMRSMLERTLDAKLLEEAKKHPLLLPHASVYRFAIEDMDSNIIFEENKSNRNVPLIKGATLLKLVERLTYHKYGDPNLVRIFLTTYRSFCTPIELLKLLIERFEIPEPDFRSCMQAMYYANEELSSPTSVAPPAQELLLNQLDSNEVTSDASSSTGKFGANTCPTSPTSPTSNNHQQLPPTPSDLSKFFNEQDEQCQQDYREMLKRFRKEYAQPVQFRVLNVLRHWIDKHWYDFERESQLLDMLNQFLDEKLAKSHTKVAKWCHHIRSVVDRSKKSQNVAAQFDALSIINGPIGRPLSSITKINDGPEEFDLLAFSPGAIAAHLTLFEFDLYRAVQPYEFIGMDDQSLVWTKKDKQKTSPNLLKMIRHYTIMCYYFEKRIVETENFEERVAIVTRIVEIMTRLMQYNNFNGVFEIVGALDSAPIHRLEHTRAQIERNSKLKKALEEAKDLMDNHFKKYKEKLFSIDPPCVPFLGNFLTNIVHLEVGNPEYLSPPNSDSGFHNTLNHHHHFHQNDSSSNSQQTNNNNSQSTSTMKLEAEGAAATSKLINFQKKRRVYETISLIQQYQNEPYNSQSQKTTKKINLSKFNPEISNFFENLDHIVYDDEEEKQFCNYVYNKSLEIEPRGCKQPPKFPRKWPDRNLKQSSKSRNIRLPGISGISHQSQSSSSSLTGFSHSHQNSHSSMMMMDNCDSISLQQQQSPSTPLTPPDPIFASVMIGGDRSMNNGTPHISPTTPGIQSMSFFPTSSAWQQIPQAITPQSQYHHQHSASSPLISSPLSSDFSGIANKSPLPPLPPRGIRRYSIAPDNTNASGSSNLPGSAPPLPPKTYKRIGPSTTSSNSSAQTTLGANSGTSSTVSTTSTKMSYRDKQPPPLPRMPPPSSNHYHQRFNSDIVTTASSSTSPNHTSQSNGPLINRRNSAVENGATLSPRRYSQVPLPPPLPPTPLTSSPQTPMMNMTLFNLLPGSGSPSGIPPNPSSASSLSPTLPPFSSSLHRPPPTPTLATSPNSTNSNNNNNNSNNGPELPPKTYRLSNPCR</sequence>
<accession>A0A6P6Y4R5</accession>
<keyword evidence="1" id="KW-1185">Reference proteome</keyword>
<dbReference type="Gene3D" id="1.10.20.10">
    <property type="entry name" value="Histone, subunit A"/>
    <property type="match status" value="1"/>
</dbReference>